<feature type="compositionally biased region" description="Basic and acidic residues" evidence="1">
    <location>
        <begin position="109"/>
        <end position="128"/>
    </location>
</feature>
<gene>
    <name evidence="2" type="ORF">EDC50_1821</name>
</gene>
<protein>
    <recommendedName>
        <fullName evidence="4">Lipoprotein</fullName>
    </recommendedName>
</protein>
<dbReference type="RefSeq" id="WP_123770155.1">
    <property type="nucleotide sequence ID" value="NZ_RKQN01000002.1"/>
</dbReference>
<organism evidence="2 3">
    <name type="scientific">Vulcaniibacterium tengchongense</name>
    <dbReference type="NCBI Taxonomy" id="1273429"/>
    <lineage>
        <taxon>Bacteria</taxon>
        <taxon>Pseudomonadati</taxon>
        <taxon>Pseudomonadota</taxon>
        <taxon>Gammaproteobacteria</taxon>
        <taxon>Lysobacterales</taxon>
        <taxon>Lysobacteraceae</taxon>
        <taxon>Vulcaniibacterium</taxon>
    </lineage>
</organism>
<evidence type="ECO:0000313" key="2">
    <source>
        <dbReference type="EMBL" id="RPE79991.1"/>
    </source>
</evidence>
<accession>A0A3N4VL53</accession>
<dbReference type="Proteomes" id="UP000269708">
    <property type="component" value="Unassembled WGS sequence"/>
</dbReference>
<proteinExistence type="predicted"/>
<evidence type="ECO:0000256" key="1">
    <source>
        <dbReference type="SAM" id="MobiDB-lite"/>
    </source>
</evidence>
<feature type="compositionally biased region" description="Low complexity" evidence="1">
    <location>
        <begin position="129"/>
        <end position="149"/>
    </location>
</feature>
<dbReference type="AlphaFoldDB" id="A0A3N4VL53"/>
<name>A0A3N4VL53_9GAMM</name>
<feature type="region of interest" description="Disordered" evidence="1">
    <location>
        <begin position="88"/>
        <end position="171"/>
    </location>
</feature>
<evidence type="ECO:0008006" key="4">
    <source>
        <dbReference type="Google" id="ProtNLM"/>
    </source>
</evidence>
<dbReference type="PROSITE" id="PS51257">
    <property type="entry name" value="PROKAR_LIPOPROTEIN"/>
    <property type="match status" value="1"/>
</dbReference>
<dbReference type="EMBL" id="RKQN01000002">
    <property type="protein sequence ID" value="RPE79991.1"/>
    <property type="molecule type" value="Genomic_DNA"/>
</dbReference>
<reference evidence="2 3" key="1">
    <citation type="submission" date="2018-11" db="EMBL/GenBank/DDBJ databases">
        <title>Genomic Encyclopedia of Type Strains, Phase IV (KMG-IV): sequencing the most valuable type-strain genomes for metagenomic binning, comparative biology and taxonomic classification.</title>
        <authorList>
            <person name="Goeker M."/>
        </authorList>
    </citation>
    <scope>NUCLEOTIDE SEQUENCE [LARGE SCALE GENOMIC DNA]</scope>
    <source>
        <strain evidence="2 3">DSM 25623</strain>
    </source>
</reference>
<keyword evidence="3" id="KW-1185">Reference proteome</keyword>
<sequence length="171" mass="19392">MIRKLLLPALAAGLLAGCVTDYAYRGYGGRGDYYYGRPSVEYRYHGGYYGGYGWPYYGGYYGYPYRYGYYGYPYYGYRYRPPYHYHHHRPRPPSNTPPSSMPRPPGKAPWRDLDSLRPRGGEAMRLERPGGAPRPAAAPRPGVEGGPRPQGSRAAPWRQIGGSGRVRTQER</sequence>
<evidence type="ECO:0000313" key="3">
    <source>
        <dbReference type="Proteomes" id="UP000269708"/>
    </source>
</evidence>
<feature type="compositionally biased region" description="Pro residues" evidence="1">
    <location>
        <begin position="92"/>
        <end position="107"/>
    </location>
</feature>
<comment type="caution">
    <text evidence="2">The sequence shown here is derived from an EMBL/GenBank/DDBJ whole genome shotgun (WGS) entry which is preliminary data.</text>
</comment>